<accession>A0A6C0HXK3</accession>
<dbReference type="SUPFAM" id="SSF82185">
    <property type="entry name" value="Histone H3 K4-specific methyltransferase SET7/9 N-terminal domain"/>
    <property type="match status" value="1"/>
</dbReference>
<dbReference type="AlphaFoldDB" id="A0A6C0HXK3"/>
<evidence type="ECO:0000256" key="1">
    <source>
        <dbReference type="ARBA" id="ARBA00022737"/>
    </source>
</evidence>
<proteinExistence type="predicted"/>
<dbReference type="InterPro" id="IPR003409">
    <property type="entry name" value="MORN"/>
</dbReference>
<dbReference type="Gene3D" id="2.20.110.10">
    <property type="entry name" value="Histone H3 K4-specific methyltransferase SET7/9 N-terminal domain"/>
    <property type="match status" value="2"/>
</dbReference>
<organism evidence="2">
    <name type="scientific">viral metagenome</name>
    <dbReference type="NCBI Taxonomy" id="1070528"/>
    <lineage>
        <taxon>unclassified sequences</taxon>
        <taxon>metagenomes</taxon>
        <taxon>organismal metagenomes</taxon>
    </lineage>
</organism>
<dbReference type="PANTHER" id="PTHR23084">
    <property type="entry name" value="PHOSPHATIDYLINOSITOL-4-PHOSPHATE 5-KINASE RELATED"/>
    <property type="match status" value="1"/>
</dbReference>
<evidence type="ECO:0000313" key="2">
    <source>
        <dbReference type="EMBL" id="QHT84855.1"/>
    </source>
</evidence>
<keyword evidence="1" id="KW-0677">Repeat</keyword>
<protein>
    <recommendedName>
        <fullName evidence="3">MORN repeat protein</fullName>
    </recommendedName>
</protein>
<reference evidence="2" key="1">
    <citation type="journal article" date="2020" name="Nature">
        <title>Giant virus diversity and host interactions through global metagenomics.</title>
        <authorList>
            <person name="Schulz F."/>
            <person name="Roux S."/>
            <person name="Paez-Espino D."/>
            <person name="Jungbluth S."/>
            <person name="Walsh D.A."/>
            <person name="Denef V.J."/>
            <person name="McMahon K.D."/>
            <person name="Konstantinidis K.T."/>
            <person name="Eloe-Fadrosh E.A."/>
            <person name="Kyrpides N.C."/>
            <person name="Woyke T."/>
        </authorList>
    </citation>
    <scope>NUCLEOTIDE SEQUENCE</scope>
    <source>
        <strain evidence="2">GVMAG-M-3300023184-178</strain>
    </source>
</reference>
<dbReference type="Pfam" id="PF02493">
    <property type="entry name" value="MORN"/>
    <property type="match status" value="3"/>
</dbReference>
<dbReference type="EMBL" id="MN740028">
    <property type="protein sequence ID" value="QHT84855.1"/>
    <property type="molecule type" value="Genomic_DNA"/>
</dbReference>
<dbReference type="PANTHER" id="PTHR23084:SF263">
    <property type="entry name" value="MORN REPEAT-CONTAINING PROTEIN 1"/>
    <property type="match status" value="1"/>
</dbReference>
<evidence type="ECO:0008006" key="3">
    <source>
        <dbReference type="Google" id="ProtNLM"/>
    </source>
</evidence>
<name>A0A6C0HXK3_9ZZZZ</name>
<sequence>MNTFATTEQIVSSEVLPDGNTKIVYNNNEEYIGSVSSTGQFDGFGLYKFNIGNNYYKGEFKDGQKHGICEQEMYWGLTFEGFYENNLRVGMGKETYRDGEWSKGNYVNNKRSGVFTFINNSGDQYTRAYYNGELINNGSSSSSSSSLSFCEKDGVRLRSFL</sequence>